<dbReference type="KEGG" id="yrh:AABB31_20635"/>
<sequence length="141" mass="15791">MTMAGPFKIGVEDDTGADLGFVLSCLALGMITMEELHQWIHHVISKTPGGDVPPHLVALLALQKPASVFRPNEAVMRRIPHDPFITDDRFDAMLGLQFFLRRDKTQAVDMTQAEAEDALRRNPEVADRFFALFPFLTEKVA</sequence>
<evidence type="ECO:0000313" key="2">
    <source>
        <dbReference type="Proteomes" id="UP001470809"/>
    </source>
</evidence>
<dbReference type="RefSeq" id="WP_342076634.1">
    <property type="nucleotide sequence ID" value="NZ_CP151767.2"/>
</dbReference>
<evidence type="ECO:0000313" key="1">
    <source>
        <dbReference type="EMBL" id="WZU67323.1"/>
    </source>
</evidence>
<gene>
    <name evidence="1" type="ORF">AABB31_20635</name>
</gene>
<proteinExistence type="predicted"/>
<keyword evidence="2" id="KW-1185">Reference proteome</keyword>
<dbReference type="AlphaFoldDB" id="A0AAN0MK96"/>
<accession>A0AAN0MK96</accession>
<name>A0AAN0MK96_9RHOB</name>
<protein>
    <submittedName>
        <fullName evidence="1">Uncharacterized protein</fullName>
    </submittedName>
</protein>
<organism evidence="1 2">
    <name type="scientific">Yoonia rhodophyticola</name>
    <dbReference type="NCBI Taxonomy" id="3137370"/>
    <lineage>
        <taxon>Bacteria</taxon>
        <taxon>Pseudomonadati</taxon>
        <taxon>Pseudomonadota</taxon>
        <taxon>Alphaproteobacteria</taxon>
        <taxon>Rhodobacterales</taxon>
        <taxon>Paracoccaceae</taxon>
        <taxon>Yoonia</taxon>
    </lineage>
</organism>
<dbReference type="EMBL" id="CP151767">
    <property type="protein sequence ID" value="WZU67323.1"/>
    <property type="molecule type" value="Genomic_DNA"/>
</dbReference>
<reference evidence="1" key="1">
    <citation type="submission" date="2024-08" db="EMBL/GenBank/DDBJ databases">
        <title>Phylogenomic analyses of a clade within the roseobacter group suggest taxonomic reassignments of species of the genera Aestuariivita, Citreicella, Loktanella, Nautella, Pelagibaca, Ruegeria, Thalassobius, Thiobacimonas and Tropicibacter, and the proposal o.</title>
        <authorList>
            <person name="Jeon C.O."/>
        </authorList>
    </citation>
    <scope>NUCLEOTIDE SEQUENCE</scope>
    <source>
        <strain evidence="1">SS1-5</strain>
    </source>
</reference>
<dbReference type="Proteomes" id="UP001470809">
    <property type="component" value="Chromosome"/>
</dbReference>